<dbReference type="STRING" id="1867956.BJF95_13215"/>
<feature type="transmembrane region" description="Helical" evidence="8">
    <location>
        <begin position="7"/>
        <end position="28"/>
    </location>
</feature>
<dbReference type="OrthoDB" id="9811975at2"/>
<evidence type="ECO:0000256" key="8">
    <source>
        <dbReference type="SAM" id="Phobius"/>
    </source>
</evidence>
<comment type="subcellular location">
    <subcellularLocation>
        <location evidence="1">Cell membrane</location>
        <topology evidence="1">Multi-pass membrane protein</topology>
    </subcellularLocation>
</comment>
<dbReference type="EMBL" id="MKIM01000033">
    <property type="protein sequence ID" value="OLP42396.1"/>
    <property type="molecule type" value="Genomic_DNA"/>
</dbReference>
<keyword evidence="3" id="KW-0813">Transport</keyword>
<feature type="transmembrane region" description="Helical" evidence="8">
    <location>
        <begin position="157"/>
        <end position="179"/>
    </location>
</feature>
<evidence type="ECO:0000256" key="2">
    <source>
        <dbReference type="ARBA" id="ARBA00007935"/>
    </source>
</evidence>
<dbReference type="Pfam" id="PF01032">
    <property type="entry name" value="FecCD"/>
    <property type="match status" value="1"/>
</dbReference>
<evidence type="ECO:0000256" key="5">
    <source>
        <dbReference type="ARBA" id="ARBA00022692"/>
    </source>
</evidence>
<evidence type="ECO:0000256" key="3">
    <source>
        <dbReference type="ARBA" id="ARBA00022448"/>
    </source>
</evidence>
<keyword evidence="4" id="KW-1003">Cell membrane</keyword>
<proteinExistence type="inferred from homology"/>
<dbReference type="Proteomes" id="UP000186894">
    <property type="component" value="Unassembled WGS sequence"/>
</dbReference>
<dbReference type="GO" id="GO:0022857">
    <property type="term" value="F:transmembrane transporter activity"/>
    <property type="evidence" value="ECO:0007669"/>
    <property type="project" value="InterPro"/>
</dbReference>
<sequence>MHCIKKVFWPTFLFTLVLITISAGVSLGSAPIPVVTVWKIVANHLHADSFAADWSQGRDSIVWDVRFPRVLLGGLVGAGLALTGAVLQPATRNPLADPHLLGVSSGAAFGAIIALLHTGMVFGLFTVPLFAFAGALMATALVPLVAGARRGMQADRLVLSGVIVAFFFTALGNLLVFLGDPRATQTVMFWMLGGLGLAQWQHLLYPALVLFAALVYLLPNVQPLNAMAMGDETATTLGVNVARFRLILFVVAALVTGTMVAFSGAIGFVGLMVPHMVRAMVGSDNARVLPMSALVGGLVLILADLVARLAVAPEDMPIGIVTGIVGCVAFVWIMRKDSAR</sequence>
<dbReference type="FunFam" id="1.10.3470.10:FF:000001">
    <property type="entry name" value="Vitamin B12 ABC transporter permease BtuC"/>
    <property type="match status" value="1"/>
</dbReference>
<comment type="similarity">
    <text evidence="2">Belongs to the binding-protein-dependent transport system permease family. FecCD subfamily.</text>
</comment>
<dbReference type="PANTHER" id="PTHR30472">
    <property type="entry name" value="FERRIC ENTEROBACTIN TRANSPORT SYSTEM PERMEASE PROTEIN"/>
    <property type="match status" value="1"/>
</dbReference>
<evidence type="ECO:0000256" key="6">
    <source>
        <dbReference type="ARBA" id="ARBA00022989"/>
    </source>
</evidence>
<feature type="transmembrane region" description="Helical" evidence="8">
    <location>
        <begin position="318"/>
        <end position="334"/>
    </location>
</feature>
<dbReference type="InterPro" id="IPR000522">
    <property type="entry name" value="ABC_transptr_permease_BtuC"/>
</dbReference>
<dbReference type="SUPFAM" id="SSF81345">
    <property type="entry name" value="ABC transporter involved in vitamin B12 uptake, BtuC"/>
    <property type="match status" value="1"/>
</dbReference>
<organism evidence="9 10">
    <name type="scientific">Rhizobium oryziradicis</name>
    <dbReference type="NCBI Taxonomy" id="1867956"/>
    <lineage>
        <taxon>Bacteria</taxon>
        <taxon>Pseudomonadati</taxon>
        <taxon>Pseudomonadota</taxon>
        <taxon>Alphaproteobacteria</taxon>
        <taxon>Hyphomicrobiales</taxon>
        <taxon>Rhizobiaceae</taxon>
        <taxon>Rhizobium/Agrobacterium group</taxon>
        <taxon>Rhizobium</taxon>
    </lineage>
</organism>
<dbReference type="Gene3D" id="1.10.3470.10">
    <property type="entry name" value="ABC transporter involved in vitamin B12 uptake, BtuC"/>
    <property type="match status" value="1"/>
</dbReference>
<protein>
    <submittedName>
        <fullName evidence="9">ABC transporter permease</fullName>
    </submittedName>
</protein>
<feature type="transmembrane region" description="Helical" evidence="8">
    <location>
        <begin position="246"/>
        <end position="271"/>
    </location>
</feature>
<evidence type="ECO:0000313" key="9">
    <source>
        <dbReference type="EMBL" id="OLP42396.1"/>
    </source>
</evidence>
<keyword evidence="5 8" id="KW-0812">Transmembrane</keyword>
<dbReference type="PANTHER" id="PTHR30472:SF67">
    <property type="entry name" value="PERMEASE OF ABC TRANSPORTER-RELATED"/>
    <property type="match status" value="1"/>
</dbReference>
<keyword evidence="6 8" id="KW-1133">Transmembrane helix</keyword>
<dbReference type="AlphaFoldDB" id="A0A1Q8ZKH6"/>
<name>A0A1Q8ZKH6_9HYPH</name>
<evidence type="ECO:0000256" key="1">
    <source>
        <dbReference type="ARBA" id="ARBA00004651"/>
    </source>
</evidence>
<dbReference type="GO" id="GO:0033214">
    <property type="term" value="P:siderophore-iron import into cell"/>
    <property type="evidence" value="ECO:0007669"/>
    <property type="project" value="TreeGrafter"/>
</dbReference>
<keyword evidence="7 8" id="KW-0472">Membrane</keyword>
<feature type="transmembrane region" description="Helical" evidence="8">
    <location>
        <begin position="199"/>
        <end position="219"/>
    </location>
</feature>
<gene>
    <name evidence="9" type="ORF">BJF95_13215</name>
</gene>
<reference evidence="9 10" key="1">
    <citation type="submission" date="2016-09" db="EMBL/GenBank/DDBJ databases">
        <title>Rhizobium oryziradicis sp. nov., isolated from the root of rice.</title>
        <authorList>
            <person name="Zhao J."/>
            <person name="Zhang X."/>
        </authorList>
    </citation>
    <scope>NUCLEOTIDE SEQUENCE [LARGE SCALE GENOMIC DNA]</scope>
    <source>
        <strain evidence="9 10">N19</strain>
    </source>
</reference>
<feature type="transmembrane region" description="Helical" evidence="8">
    <location>
        <begin position="291"/>
        <end position="311"/>
    </location>
</feature>
<dbReference type="InterPro" id="IPR037294">
    <property type="entry name" value="ABC_BtuC-like"/>
</dbReference>
<dbReference type="GO" id="GO:0005886">
    <property type="term" value="C:plasma membrane"/>
    <property type="evidence" value="ECO:0007669"/>
    <property type="project" value="UniProtKB-SubCell"/>
</dbReference>
<accession>A0A1Q8ZKH6</accession>
<dbReference type="CDD" id="cd06550">
    <property type="entry name" value="TM_ABC_iron-siderophores_like"/>
    <property type="match status" value="1"/>
</dbReference>
<feature type="transmembrane region" description="Helical" evidence="8">
    <location>
        <begin position="99"/>
        <end position="116"/>
    </location>
</feature>
<dbReference type="RefSeq" id="WP_075641866.1">
    <property type="nucleotide sequence ID" value="NZ_MKIM01000033.1"/>
</dbReference>
<evidence type="ECO:0000313" key="10">
    <source>
        <dbReference type="Proteomes" id="UP000186894"/>
    </source>
</evidence>
<evidence type="ECO:0000256" key="7">
    <source>
        <dbReference type="ARBA" id="ARBA00023136"/>
    </source>
</evidence>
<keyword evidence="10" id="KW-1185">Reference proteome</keyword>
<comment type="caution">
    <text evidence="9">The sequence shown here is derived from an EMBL/GenBank/DDBJ whole genome shotgun (WGS) entry which is preliminary data.</text>
</comment>
<feature type="transmembrane region" description="Helical" evidence="8">
    <location>
        <begin position="67"/>
        <end position="87"/>
    </location>
</feature>
<evidence type="ECO:0000256" key="4">
    <source>
        <dbReference type="ARBA" id="ARBA00022475"/>
    </source>
</evidence>
<feature type="transmembrane region" description="Helical" evidence="8">
    <location>
        <begin position="122"/>
        <end position="145"/>
    </location>
</feature>